<feature type="region of interest" description="Disordered" evidence="1">
    <location>
        <begin position="507"/>
        <end position="569"/>
    </location>
</feature>
<feature type="region of interest" description="Disordered" evidence="1">
    <location>
        <begin position="693"/>
        <end position="713"/>
    </location>
</feature>
<feature type="region of interest" description="Disordered" evidence="1">
    <location>
        <begin position="201"/>
        <end position="245"/>
    </location>
</feature>
<feature type="compositionally biased region" description="Acidic residues" evidence="1">
    <location>
        <begin position="537"/>
        <end position="547"/>
    </location>
</feature>
<feature type="compositionally biased region" description="Basic and acidic residues" evidence="1">
    <location>
        <begin position="283"/>
        <end position="295"/>
    </location>
</feature>
<evidence type="ECO:0000256" key="1">
    <source>
        <dbReference type="SAM" id="MobiDB-lite"/>
    </source>
</evidence>
<dbReference type="InterPro" id="IPR052055">
    <property type="entry name" value="Hepadnavirus_pol/RT"/>
</dbReference>
<dbReference type="PANTHER" id="PTHR33050">
    <property type="entry name" value="REVERSE TRANSCRIPTASE DOMAIN-CONTAINING PROTEIN"/>
    <property type="match status" value="1"/>
</dbReference>
<feature type="compositionally biased region" description="Polar residues" evidence="1">
    <location>
        <begin position="525"/>
        <end position="536"/>
    </location>
</feature>
<dbReference type="PANTHER" id="PTHR33050:SF7">
    <property type="entry name" value="RIBONUCLEASE H"/>
    <property type="match status" value="1"/>
</dbReference>
<dbReference type="CDD" id="cd09275">
    <property type="entry name" value="RNase_HI_RT_DIRS1"/>
    <property type="match status" value="1"/>
</dbReference>
<comment type="caution">
    <text evidence="2">The sequence shown here is derived from an EMBL/GenBank/DDBJ whole genome shotgun (WGS) entry which is preliminary data.</text>
</comment>
<evidence type="ECO:0000313" key="2">
    <source>
        <dbReference type="EMBL" id="OMJ25103.1"/>
    </source>
</evidence>
<dbReference type="InterPro" id="IPR043502">
    <property type="entry name" value="DNA/RNA_pol_sf"/>
</dbReference>
<feature type="region of interest" description="Disordered" evidence="1">
    <location>
        <begin position="341"/>
        <end position="425"/>
    </location>
</feature>
<evidence type="ECO:0000313" key="3">
    <source>
        <dbReference type="Proteomes" id="UP000187283"/>
    </source>
</evidence>
<feature type="compositionally biased region" description="Polar residues" evidence="1">
    <location>
        <begin position="554"/>
        <end position="569"/>
    </location>
</feature>
<accession>A0A1R1YDY7</accession>
<organism evidence="2 3">
    <name type="scientific">Smittium culicis</name>
    <dbReference type="NCBI Taxonomy" id="133412"/>
    <lineage>
        <taxon>Eukaryota</taxon>
        <taxon>Fungi</taxon>
        <taxon>Fungi incertae sedis</taxon>
        <taxon>Zoopagomycota</taxon>
        <taxon>Kickxellomycotina</taxon>
        <taxon>Harpellomycetes</taxon>
        <taxon>Harpellales</taxon>
        <taxon>Legeriomycetaceae</taxon>
        <taxon>Smittium</taxon>
    </lineage>
</organism>
<keyword evidence="3" id="KW-1185">Reference proteome</keyword>
<feature type="compositionally biased region" description="Polar residues" evidence="1">
    <location>
        <begin position="205"/>
        <end position="226"/>
    </location>
</feature>
<name>A0A1R1YDY7_9FUNG</name>
<dbReference type="EMBL" id="LSSN01000226">
    <property type="protein sequence ID" value="OMJ25103.1"/>
    <property type="molecule type" value="Genomic_DNA"/>
</dbReference>
<dbReference type="SUPFAM" id="SSF56672">
    <property type="entry name" value="DNA/RNA polymerases"/>
    <property type="match status" value="1"/>
</dbReference>
<dbReference type="Proteomes" id="UP000187283">
    <property type="component" value="Unassembled WGS sequence"/>
</dbReference>
<feature type="compositionally biased region" description="Basic and acidic residues" evidence="1">
    <location>
        <begin position="379"/>
        <end position="388"/>
    </location>
</feature>
<dbReference type="STRING" id="133412.A0A1R1YDY7"/>
<dbReference type="AlphaFoldDB" id="A0A1R1YDY7"/>
<feature type="region of interest" description="Disordered" evidence="1">
    <location>
        <begin position="283"/>
        <end position="327"/>
    </location>
</feature>
<proteinExistence type="predicted"/>
<reference evidence="2 3" key="1">
    <citation type="submission" date="2017-01" db="EMBL/GenBank/DDBJ databases">
        <authorList>
            <person name="Mah S.A."/>
            <person name="Swanson W.J."/>
            <person name="Moy G.W."/>
            <person name="Vacquier V.D."/>
        </authorList>
    </citation>
    <scope>NUCLEOTIDE SEQUENCE [LARGE SCALE GENOMIC DNA]</scope>
    <source>
        <strain evidence="2 3">GSMNP</strain>
    </source>
</reference>
<sequence length="905" mass="101759">MDQHYMQIIQDLTEKVNDLSEIVRQGFPQRQTLDVQVPECDDIHRRTVVPAVEIESFPELLELIPDLEKDFFRIPLAEKARKDIIYGCPKFTGMNYQPPPLKETAPTSVKRTDAMLYKIQKSLASLTRPLDHYMYEQIRQRRLVDLDNDGDIILVETMRTMLADLASTITQDRIDNMHKIMDLPGRAPQLVESRSGLNGRVPLISASSHGTATPLQRRQSSKLPQPNTSPTPPTIKEVSSRERGAKNVLKRVRIRALSRANYVLPRWRTPRYVSGHLGETYRRSMGEEHSRERVCDSVQESNPEQKSPEKGKFTQASKGECRSAADASTFGKRLMEVLHTRGHGRGSPADAPSPSFQEEDDPGGERGHHKGGISSLVEESYRGGEGESPRVLQQPLHDPKEDGRPPPSIGSSGAQQPCGGALLQDADPDIRMQDDQEEELNGVPGLGRRLHACSNPPDVQKIPEVCMERGVQGKVLGEHREIVFPVDQPGIQNQHEEVETDTIPINISFGDGNQFQIDELKGPQGQDQRSPQGSEQTSEDGQDDVEMSGELHWESSSNVNSPPPWTNNVDETSRIEEQFAHETEKRTATVHLTRPALQNLEFWRQKLQKWNCQSFIPETPEMEVFTDASDTAWGIVVGSKSYSGTWPPSQIPLHINEKEILAISRPLRLSQVVGKSVLIYSDNTTSISYVKKRSYNDTGNGDHSRPQKRKIPTDGQQTMVAIGVEDHRSSLENQGYNKEAIALLLPKERLNVEEMNIKTYNGLDLDTTPILDRFESDGPSETLTIKDLTSKICWLLAVCGLLRASDIHRIDDIRTIVYDHELRFIIVAPKEKRGGRPIEKQCVVNAHNNKLLCPVYAYKIYKEKVAFLPCPRPHLNDKAIVVNHLFGYSNDNTKPLSVDSISRNI</sequence>
<gene>
    <name evidence="2" type="ORF">AYI70_g1131</name>
</gene>
<protein>
    <submittedName>
        <fullName evidence="2">Uncharacterized protein</fullName>
    </submittedName>
</protein>
<dbReference type="OrthoDB" id="6083831at2759"/>